<dbReference type="InterPro" id="IPR011042">
    <property type="entry name" value="6-blade_b-propeller_TolB-like"/>
</dbReference>
<dbReference type="RefSeq" id="WP_184102260.1">
    <property type="nucleotide sequence ID" value="NZ_JACHHN010000007.1"/>
</dbReference>
<comment type="caution">
    <text evidence="4">The sequence shown here is derived from an EMBL/GenBank/DDBJ whole genome shotgun (WGS) entry which is preliminary data.</text>
</comment>
<evidence type="ECO:0000256" key="2">
    <source>
        <dbReference type="SAM" id="MobiDB-lite"/>
    </source>
</evidence>
<organism evidence="4 5">
    <name type="scientific">Silvimonas terrae</name>
    <dbReference type="NCBI Taxonomy" id="300266"/>
    <lineage>
        <taxon>Bacteria</taxon>
        <taxon>Pseudomonadati</taxon>
        <taxon>Pseudomonadota</taxon>
        <taxon>Betaproteobacteria</taxon>
        <taxon>Neisseriales</taxon>
        <taxon>Chitinibacteraceae</taxon>
        <taxon>Silvimonas</taxon>
    </lineage>
</organism>
<evidence type="ECO:0000256" key="3">
    <source>
        <dbReference type="SAM" id="SignalP"/>
    </source>
</evidence>
<protein>
    <submittedName>
        <fullName evidence="4">Sugar lactone lactonase YvrE</fullName>
    </submittedName>
</protein>
<feature type="region of interest" description="Disordered" evidence="2">
    <location>
        <begin position="24"/>
        <end position="46"/>
    </location>
</feature>
<dbReference type="SUPFAM" id="SSF101898">
    <property type="entry name" value="NHL repeat"/>
    <property type="match status" value="1"/>
</dbReference>
<proteinExistence type="predicted"/>
<feature type="signal peptide" evidence="3">
    <location>
        <begin position="1"/>
        <end position="25"/>
    </location>
</feature>
<evidence type="ECO:0000256" key="1">
    <source>
        <dbReference type="ARBA" id="ARBA00022737"/>
    </source>
</evidence>
<dbReference type="Pfam" id="PF01436">
    <property type="entry name" value="NHL"/>
    <property type="match status" value="1"/>
</dbReference>
<dbReference type="PROSITE" id="PS51257">
    <property type="entry name" value="PROKAR_LIPOPROTEIN"/>
    <property type="match status" value="1"/>
</dbReference>
<dbReference type="Gene3D" id="2.120.10.30">
    <property type="entry name" value="TolB, C-terminal domain"/>
    <property type="match status" value="3"/>
</dbReference>
<keyword evidence="1" id="KW-0677">Repeat</keyword>
<keyword evidence="5" id="KW-1185">Reference proteome</keyword>
<dbReference type="PANTHER" id="PTHR13833:SF71">
    <property type="entry name" value="NHL DOMAIN-CONTAINING PROTEIN"/>
    <property type="match status" value="1"/>
</dbReference>
<dbReference type="InterPro" id="IPR001258">
    <property type="entry name" value="NHL_repeat"/>
</dbReference>
<dbReference type="Proteomes" id="UP000543030">
    <property type="component" value="Unassembled WGS sequence"/>
</dbReference>
<accession>A0A840RG76</accession>
<dbReference type="AlphaFoldDB" id="A0A840RG76"/>
<name>A0A840RG76_9NEIS</name>
<evidence type="ECO:0000313" key="5">
    <source>
        <dbReference type="Proteomes" id="UP000543030"/>
    </source>
</evidence>
<dbReference type="PANTHER" id="PTHR13833">
    <property type="match status" value="1"/>
</dbReference>
<dbReference type="PROSITE" id="PS00430">
    <property type="entry name" value="TONB_DEPENDENT_REC_1"/>
    <property type="match status" value="1"/>
</dbReference>
<reference evidence="4 5" key="1">
    <citation type="submission" date="2020-08" db="EMBL/GenBank/DDBJ databases">
        <title>Genomic Encyclopedia of Type Strains, Phase IV (KMG-IV): sequencing the most valuable type-strain genomes for metagenomic binning, comparative biology and taxonomic classification.</title>
        <authorList>
            <person name="Goeker M."/>
        </authorList>
    </citation>
    <scope>NUCLEOTIDE SEQUENCE [LARGE SCALE GENOMIC DNA]</scope>
    <source>
        <strain evidence="4 5">DSM 18233</strain>
    </source>
</reference>
<dbReference type="InterPro" id="IPR010916">
    <property type="entry name" value="TonB_box_CS"/>
</dbReference>
<sequence>MTRNKISLLALVLSTALLGACGSSSDNSTSAPVGTTPTPTPVTPTPTPAVVTYTVSGTLTGLANAAVLTLQNNGGDTLTVQANGTFKFATPLAAASSYGVTIKGQPAGFQACVVTQGSGTVNANVGSVLVNCAAGRGQTSVVAGVAGIASLHNGAGTTAFFHGPDALAEDSQGNLYVADQWNNAIRKVVFNTDGTTTVSTVAGGTQGSADGTGAAAQFNLPSGLALDGNGNLYVADSSNNMIRKIVLATGVVTTVAGSTSAGSADGSNTVARFSIPYGVAIDASGALYVADASNNALRKIVLGAGNTATVSTIANGVSGLVAPTAIAPDSSGNFYITGGNQIFKVTAGGVVTSIAGSASAGSADGQGAAAGFNAPFGLALDAQGNLLVADAQNNEIRMVKQDGTVSTLAGTTTASSVNGTGSAAGFYLPRGLVLDPSGTLFVAEWGNQLIRKVTPVQ</sequence>
<gene>
    <name evidence="4" type="ORF">HNQ50_003333</name>
</gene>
<dbReference type="EMBL" id="JACHHN010000007">
    <property type="protein sequence ID" value="MBB5192589.1"/>
    <property type="molecule type" value="Genomic_DNA"/>
</dbReference>
<feature type="chain" id="PRO_5032812206" evidence="3">
    <location>
        <begin position="26"/>
        <end position="457"/>
    </location>
</feature>
<evidence type="ECO:0000313" key="4">
    <source>
        <dbReference type="EMBL" id="MBB5192589.1"/>
    </source>
</evidence>
<keyword evidence="3" id="KW-0732">Signal</keyword>